<keyword evidence="7" id="KW-0443">Lipid metabolism</keyword>
<evidence type="ECO:0000256" key="2">
    <source>
        <dbReference type="ARBA" id="ARBA00010441"/>
    </source>
</evidence>
<dbReference type="GO" id="GO:0008444">
    <property type="term" value="F:CDP-diacylglycerol-glycerol-3-phosphate 3-phosphatidyltransferase activity"/>
    <property type="evidence" value="ECO:0007669"/>
    <property type="project" value="InterPro"/>
</dbReference>
<dbReference type="InterPro" id="IPR048254">
    <property type="entry name" value="CDP_ALCOHOL_P_TRANSF_CS"/>
</dbReference>
<evidence type="ECO:0000256" key="5">
    <source>
        <dbReference type="ARBA" id="ARBA00022692"/>
    </source>
</evidence>
<organism evidence="12">
    <name type="scientific">marine sediment metagenome</name>
    <dbReference type="NCBI Taxonomy" id="412755"/>
    <lineage>
        <taxon>unclassified sequences</taxon>
        <taxon>metagenomes</taxon>
        <taxon>ecological metagenomes</taxon>
    </lineage>
</organism>
<dbReference type="InterPro" id="IPR000462">
    <property type="entry name" value="CDP-OH_P_trans"/>
</dbReference>
<evidence type="ECO:0000256" key="1">
    <source>
        <dbReference type="ARBA" id="ARBA00004141"/>
    </source>
</evidence>
<dbReference type="NCBIfam" id="TIGR00560">
    <property type="entry name" value="pgsA"/>
    <property type="match status" value="1"/>
</dbReference>
<dbReference type="InterPro" id="IPR004570">
    <property type="entry name" value="Phosphatidylglycerol_P_synth"/>
</dbReference>
<comment type="subcellular location">
    <subcellularLocation>
        <location evidence="1">Membrane</location>
        <topology evidence="1">Multi-pass membrane protein</topology>
    </subcellularLocation>
</comment>
<reference evidence="12" key="1">
    <citation type="journal article" date="2015" name="Nature">
        <title>Complex archaea that bridge the gap between prokaryotes and eukaryotes.</title>
        <authorList>
            <person name="Spang A."/>
            <person name="Saw J.H."/>
            <person name="Jorgensen S.L."/>
            <person name="Zaremba-Niedzwiedzka K."/>
            <person name="Martijn J."/>
            <person name="Lind A.E."/>
            <person name="van Eijk R."/>
            <person name="Schleper C."/>
            <person name="Guy L."/>
            <person name="Ettema T.J."/>
        </authorList>
    </citation>
    <scope>NUCLEOTIDE SEQUENCE</scope>
</reference>
<evidence type="ECO:0000256" key="9">
    <source>
        <dbReference type="ARBA" id="ARBA00023209"/>
    </source>
</evidence>
<dbReference type="PANTHER" id="PTHR14269:SF62">
    <property type="entry name" value="CDP-DIACYLGLYCEROL--GLYCEROL-3-PHOSPHATE 3-PHOSPHATIDYLTRANSFERASE 1, CHLOROPLASTIC"/>
    <property type="match status" value="1"/>
</dbReference>
<dbReference type="PANTHER" id="PTHR14269">
    <property type="entry name" value="CDP-DIACYLGLYCEROL--GLYCEROL-3-PHOSPHATE 3-PHOSPHATIDYLTRANSFERASE-RELATED"/>
    <property type="match status" value="1"/>
</dbReference>
<keyword evidence="8 11" id="KW-0472">Membrane</keyword>
<name>A0A0F9PAD5_9ZZZZ</name>
<accession>A0A0F9PAD5</accession>
<evidence type="ECO:0000256" key="8">
    <source>
        <dbReference type="ARBA" id="ARBA00023136"/>
    </source>
</evidence>
<dbReference type="InterPro" id="IPR050324">
    <property type="entry name" value="CDP-alcohol_PTase-I"/>
</dbReference>
<evidence type="ECO:0000256" key="3">
    <source>
        <dbReference type="ARBA" id="ARBA00022516"/>
    </source>
</evidence>
<comment type="caution">
    <text evidence="12">The sequence shown here is derived from an EMBL/GenBank/DDBJ whole genome shotgun (WGS) entry which is preliminary data.</text>
</comment>
<evidence type="ECO:0000313" key="12">
    <source>
        <dbReference type="EMBL" id="KKM90332.1"/>
    </source>
</evidence>
<dbReference type="Pfam" id="PF01066">
    <property type="entry name" value="CDP-OH_P_transf"/>
    <property type="match status" value="1"/>
</dbReference>
<sequence>MNLPNLLTMLRIFSIPVLVVVLLGQFEGKELAAVIIFLLAALTDTLDGLLARKRGQVTILGQILDPIADKLLIASAFICLVELGAAPAWMVVIILGRELAVTGFRAIASSKGIHIASSRLGKFKMISEAATICLLILGEEYLGRFNFISQIGLWVVIAIATISAAEYYIRFGPRVISKHS</sequence>
<keyword evidence="6 11" id="KW-1133">Transmembrane helix</keyword>
<dbReference type="EMBL" id="LAZR01006685">
    <property type="protein sequence ID" value="KKM90332.1"/>
    <property type="molecule type" value="Genomic_DNA"/>
</dbReference>
<dbReference type="InterPro" id="IPR043130">
    <property type="entry name" value="CDP-OH_PTrfase_TM_dom"/>
</dbReference>
<feature type="transmembrane region" description="Helical" evidence="11">
    <location>
        <begin position="71"/>
        <end position="95"/>
    </location>
</feature>
<dbReference type="PIRSF" id="PIRSF000847">
    <property type="entry name" value="Phos_ph_gly_syn"/>
    <property type="match status" value="1"/>
</dbReference>
<feature type="transmembrane region" description="Helical" evidence="11">
    <location>
        <begin position="7"/>
        <end position="26"/>
    </location>
</feature>
<evidence type="ECO:0000256" key="7">
    <source>
        <dbReference type="ARBA" id="ARBA00023098"/>
    </source>
</evidence>
<dbReference type="AlphaFoldDB" id="A0A0F9PAD5"/>
<proteinExistence type="inferred from homology"/>
<feature type="transmembrane region" description="Helical" evidence="11">
    <location>
        <begin position="147"/>
        <end position="169"/>
    </location>
</feature>
<keyword evidence="10" id="KW-1208">Phospholipid metabolism</keyword>
<gene>
    <name evidence="12" type="ORF">LCGC14_1239720</name>
</gene>
<keyword evidence="4" id="KW-0808">Transferase</keyword>
<evidence type="ECO:0000256" key="6">
    <source>
        <dbReference type="ARBA" id="ARBA00022989"/>
    </source>
</evidence>
<keyword evidence="9" id="KW-0594">Phospholipid biosynthesis</keyword>
<protein>
    <recommendedName>
        <fullName evidence="13">CDP-diacylglycerol--glycerol-3-phosphate 3-phosphatidyltransferase</fullName>
    </recommendedName>
</protein>
<evidence type="ECO:0000256" key="10">
    <source>
        <dbReference type="ARBA" id="ARBA00023264"/>
    </source>
</evidence>
<dbReference type="GO" id="GO:0016020">
    <property type="term" value="C:membrane"/>
    <property type="evidence" value="ECO:0007669"/>
    <property type="project" value="UniProtKB-SubCell"/>
</dbReference>
<dbReference type="PROSITE" id="PS00379">
    <property type="entry name" value="CDP_ALCOHOL_P_TRANSF"/>
    <property type="match status" value="1"/>
</dbReference>
<evidence type="ECO:0000256" key="4">
    <source>
        <dbReference type="ARBA" id="ARBA00022679"/>
    </source>
</evidence>
<keyword evidence="3" id="KW-0444">Lipid biosynthesis</keyword>
<keyword evidence="5 11" id="KW-0812">Transmembrane</keyword>
<dbReference type="Gene3D" id="1.20.120.1760">
    <property type="match status" value="1"/>
</dbReference>
<evidence type="ECO:0000256" key="11">
    <source>
        <dbReference type="SAM" id="Phobius"/>
    </source>
</evidence>
<dbReference type="GO" id="GO:0046474">
    <property type="term" value="P:glycerophospholipid biosynthetic process"/>
    <property type="evidence" value="ECO:0007669"/>
    <property type="project" value="TreeGrafter"/>
</dbReference>
<comment type="similarity">
    <text evidence="2">Belongs to the CDP-alcohol phosphatidyltransferase class-I family.</text>
</comment>
<feature type="transmembrane region" description="Helical" evidence="11">
    <location>
        <begin position="32"/>
        <end position="50"/>
    </location>
</feature>
<evidence type="ECO:0008006" key="13">
    <source>
        <dbReference type="Google" id="ProtNLM"/>
    </source>
</evidence>